<dbReference type="InterPro" id="IPR001611">
    <property type="entry name" value="Leu-rich_rpt"/>
</dbReference>
<dbReference type="Proteomes" id="UP000663891">
    <property type="component" value="Unassembled WGS sequence"/>
</dbReference>
<reference evidence="4" key="1">
    <citation type="submission" date="2021-02" db="EMBL/GenBank/DDBJ databases">
        <authorList>
            <person name="Nowell W R."/>
        </authorList>
    </citation>
    <scope>NUCLEOTIDE SEQUENCE</scope>
</reference>
<dbReference type="InterPro" id="IPR032675">
    <property type="entry name" value="LRR_dom_sf"/>
</dbReference>
<evidence type="ECO:0000313" key="4">
    <source>
        <dbReference type="EMBL" id="CAF1216803.1"/>
    </source>
</evidence>
<protein>
    <submittedName>
        <fullName evidence="4">Uncharacterized protein</fullName>
    </submittedName>
</protein>
<organism evidence="4 5">
    <name type="scientific">Adineta steineri</name>
    <dbReference type="NCBI Taxonomy" id="433720"/>
    <lineage>
        <taxon>Eukaryota</taxon>
        <taxon>Metazoa</taxon>
        <taxon>Spiralia</taxon>
        <taxon>Gnathifera</taxon>
        <taxon>Rotifera</taxon>
        <taxon>Eurotatoria</taxon>
        <taxon>Bdelloidea</taxon>
        <taxon>Adinetida</taxon>
        <taxon>Adinetidae</taxon>
        <taxon>Adineta</taxon>
    </lineage>
</organism>
<dbReference type="SUPFAM" id="SSF52058">
    <property type="entry name" value="L domain-like"/>
    <property type="match status" value="1"/>
</dbReference>
<dbReference type="PANTHER" id="PTHR24366">
    <property type="entry name" value="IG(IMMUNOGLOBULIN) AND LRR(LEUCINE RICH REPEAT) DOMAINS"/>
    <property type="match status" value="1"/>
</dbReference>
<dbReference type="AlphaFoldDB" id="A0A814XK03"/>
<dbReference type="EMBL" id="CAJNON010000357">
    <property type="protein sequence ID" value="CAF1216803.1"/>
    <property type="molecule type" value="Genomic_DNA"/>
</dbReference>
<comment type="caution">
    <text evidence="4">The sequence shown here is derived from an EMBL/GenBank/DDBJ whole genome shotgun (WGS) entry which is preliminary data.</text>
</comment>
<feature type="chain" id="PRO_5033027865" evidence="3">
    <location>
        <begin position="16"/>
        <end position="522"/>
    </location>
</feature>
<dbReference type="SMART" id="SM00369">
    <property type="entry name" value="LRR_TYP"/>
    <property type="match status" value="4"/>
</dbReference>
<evidence type="ECO:0000256" key="3">
    <source>
        <dbReference type="SAM" id="SignalP"/>
    </source>
</evidence>
<keyword evidence="3" id="KW-0732">Signal</keyword>
<feature type="signal peptide" evidence="3">
    <location>
        <begin position="1"/>
        <end position="15"/>
    </location>
</feature>
<dbReference type="PROSITE" id="PS51450">
    <property type="entry name" value="LRR"/>
    <property type="match status" value="1"/>
</dbReference>
<sequence>MFILFLLSILHLTISQDIIAPHIFSDCKHLILPARCQCYHSGHESQLRCLKSELHSLPKLPNNMRWNALDFSYNYITSVDNYVFADIYVETISLKSNYLRRIEITAFDHIKNLKELFINNNQLKELFPQTLASPGSSLEIFDVSYNPFQYLDIGEILLNLPMLKQFHLVSCHLNNTSIYTLTKLIPSPADLHNQTSTRHGQLSLEILDLSYNNLTTICHNLFDGLYSLIELRLNHNSIRLIDNNFLHTFSQIKIINLAHNLLEQVPRLSSRSLEILNFSTNHIHYIGDYFASQLRSIRIIDLDHNHHLNNTSIRAFCFLNILTLEKLTFRSTNLISLDTFGELLCRLINVTHKVNTIDINNNVNLKCDCTLIQFQNYLNNFKDLTCTQHGQDRYYISNPLNQLSNCQYDFCLRRQQQAQSDDCNHYDAERVVYEGTCKAKLIASEERKKMKLKSMSTTTTTTITMTTLIDLKFFENITESRNLTKLGNSTKIQIEKKQISNLISINRKSFILLIICFLFLLL</sequence>
<dbReference type="InterPro" id="IPR003591">
    <property type="entry name" value="Leu-rich_rpt_typical-subtyp"/>
</dbReference>
<proteinExistence type="predicted"/>
<keyword evidence="1" id="KW-0433">Leucine-rich repeat</keyword>
<keyword evidence="2" id="KW-0677">Repeat</keyword>
<evidence type="ECO:0000256" key="1">
    <source>
        <dbReference type="ARBA" id="ARBA00022614"/>
    </source>
</evidence>
<name>A0A814XK03_9BILA</name>
<dbReference type="Gene3D" id="3.80.10.10">
    <property type="entry name" value="Ribonuclease Inhibitor"/>
    <property type="match status" value="2"/>
</dbReference>
<evidence type="ECO:0000313" key="5">
    <source>
        <dbReference type="Proteomes" id="UP000663891"/>
    </source>
</evidence>
<accession>A0A814XK03</accession>
<evidence type="ECO:0000256" key="2">
    <source>
        <dbReference type="ARBA" id="ARBA00022737"/>
    </source>
</evidence>
<gene>
    <name evidence="4" type="ORF">VCS650_LOCUS26490</name>
</gene>
<dbReference type="Pfam" id="PF13855">
    <property type="entry name" value="LRR_8"/>
    <property type="match status" value="2"/>
</dbReference>
<dbReference type="OrthoDB" id="1055097at2759"/>